<evidence type="ECO:0000313" key="3">
    <source>
        <dbReference type="Proteomes" id="UP000248886"/>
    </source>
</evidence>
<sequence length="115" mass="12640">MWGLVAGTVSYPLFAWYSRRYFDEQGLEHGFTRMMLVFLVATLLSSALGYGVSWVTSTPRSRSSQAQLQKAGTAVLDDELKCVRNPSGAACQSSVQQAEATERKLLSGFRGGRQN</sequence>
<dbReference type="EMBL" id="QKQP01000001">
    <property type="protein sequence ID" value="PZD81762.1"/>
    <property type="molecule type" value="Genomic_DNA"/>
</dbReference>
<dbReference type="OMA" id="MEPGFTR"/>
<protein>
    <submittedName>
        <fullName evidence="2">Uncharacterized protein</fullName>
    </submittedName>
</protein>
<comment type="caution">
    <text evidence="2">The sequence shown here is derived from an EMBL/GenBank/DDBJ whole genome shotgun (WGS) entry which is preliminary data.</text>
</comment>
<proteinExistence type="predicted"/>
<organism evidence="2 3">
    <name type="scientific">Acidithiobacillus ferrooxidans</name>
    <name type="common">Thiobacillus ferrooxidans</name>
    <dbReference type="NCBI Taxonomy" id="920"/>
    <lineage>
        <taxon>Bacteria</taxon>
        <taxon>Pseudomonadati</taxon>
        <taxon>Pseudomonadota</taxon>
        <taxon>Acidithiobacillia</taxon>
        <taxon>Acidithiobacillales</taxon>
        <taxon>Acidithiobacillaceae</taxon>
        <taxon>Acidithiobacillus</taxon>
    </lineage>
</organism>
<name>A0A2W1KH98_ACIFR</name>
<dbReference type="Proteomes" id="UP000248886">
    <property type="component" value="Unassembled WGS sequence"/>
</dbReference>
<keyword evidence="1" id="KW-1133">Transmembrane helix</keyword>
<dbReference type="GeneID" id="65280621"/>
<evidence type="ECO:0000256" key="1">
    <source>
        <dbReference type="SAM" id="Phobius"/>
    </source>
</evidence>
<keyword evidence="1" id="KW-0812">Transmembrane</keyword>
<accession>A0A2W1KH98</accession>
<keyword evidence="1" id="KW-0472">Membrane</keyword>
<feature type="transmembrane region" description="Helical" evidence="1">
    <location>
        <begin position="34"/>
        <end position="55"/>
    </location>
</feature>
<dbReference type="OrthoDB" id="5297266at2"/>
<dbReference type="AlphaFoldDB" id="A0A2W1KH98"/>
<gene>
    <name evidence="2" type="ORF">DN052_01410</name>
</gene>
<reference evidence="2 3" key="1">
    <citation type="submission" date="2018-06" db="EMBL/GenBank/DDBJ databases">
        <title>Draft sequence of Acidithiobacillus ferrooxidans CCM 4253.</title>
        <authorList>
            <person name="Moya-Beltran A."/>
            <person name="Castro M."/>
            <person name="Covarrubias P.C."/>
            <person name="Issotta F."/>
            <person name="Janiczek O."/>
            <person name="Mandl M."/>
            <person name="Kucera J."/>
            <person name="Quatrini R."/>
        </authorList>
    </citation>
    <scope>NUCLEOTIDE SEQUENCE [LARGE SCALE GENOMIC DNA]</scope>
    <source>
        <strain evidence="2 3">CCM 4253</strain>
    </source>
</reference>
<evidence type="ECO:0000313" key="2">
    <source>
        <dbReference type="EMBL" id="PZD81762.1"/>
    </source>
</evidence>
<dbReference type="RefSeq" id="WP_009566341.1">
    <property type="nucleotide sequence ID" value="NZ_AP025160.1"/>
</dbReference>